<proteinExistence type="predicted"/>
<keyword evidence="2" id="KW-1185">Reference proteome</keyword>
<evidence type="ECO:0000313" key="2">
    <source>
        <dbReference type="Proteomes" id="UP001498421"/>
    </source>
</evidence>
<dbReference type="EMBL" id="JAZAVK010000125">
    <property type="protein sequence ID" value="KAK7421122.1"/>
    <property type="molecule type" value="Genomic_DNA"/>
</dbReference>
<reference evidence="1 2" key="1">
    <citation type="journal article" date="2025" name="Microbiol. Resour. Announc.">
        <title>Draft genome sequences for Neonectria magnoliae and Neonectria punicea, canker pathogens of Liriodendron tulipifera and Acer saccharum in West Virginia.</title>
        <authorList>
            <person name="Petronek H.M."/>
            <person name="Kasson M.T."/>
            <person name="Metheny A.M."/>
            <person name="Stauder C.M."/>
            <person name="Lovett B."/>
            <person name="Lynch S.C."/>
            <person name="Garnas J.R."/>
            <person name="Kasson L.R."/>
            <person name="Stajich J.E."/>
        </authorList>
    </citation>
    <scope>NUCLEOTIDE SEQUENCE [LARGE SCALE GENOMIC DNA]</scope>
    <source>
        <strain evidence="1 2">NRRL 64651</strain>
    </source>
</reference>
<name>A0ABR1HIY2_9HYPO</name>
<protein>
    <submittedName>
        <fullName evidence="1">Uncharacterized protein</fullName>
    </submittedName>
</protein>
<evidence type="ECO:0000313" key="1">
    <source>
        <dbReference type="EMBL" id="KAK7421122.1"/>
    </source>
</evidence>
<gene>
    <name evidence="1" type="ORF">QQZ08_010126</name>
</gene>
<organism evidence="1 2">
    <name type="scientific">Neonectria magnoliae</name>
    <dbReference type="NCBI Taxonomy" id="2732573"/>
    <lineage>
        <taxon>Eukaryota</taxon>
        <taxon>Fungi</taxon>
        <taxon>Dikarya</taxon>
        <taxon>Ascomycota</taxon>
        <taxon>Pezizomycotina</taxon>
        <taxon>Sordariomycetes</taxon>
        <taxon>Hypocreomycetidae</taxon>
        <taxon>Hypocreales</taxon>
        <taxon>Nectriaceae</taxon>
        <taxon>Neonectria</taxon>
    </lineage>
</organism>
<dbReference type="Proteomes" id="UP001498421">
    <property type="component" value="Unassembled WGS sequence"/>
</dbReference>
<sequence>MAPTDAATFPVGSSDSGLEKQSIQILQTQHREILTRAVSNTLLDTYEGTVCPGHPLLDERLELSNGVLDRARELRSNFDATNLQFDTGLLHAYQIAAPGSKAFQTRLIELVARAIHQIAAWLFKQDPILTPSNHLVSWRPSEEDESFYPHGYPPTLFWHPWYHAYEQYPEGVADGVGCWAEARIFGGVVLFDQRQISSDAECHEVYLHADRRNVTYRIFKLLDEQKHVLVQSPPNCPLPILGDLDNRERVDPEEPIESTGIYRDRWERKPLSEDEWDSRLRDVVDTFNYVSQDEWAAAKTRAMKRR</sequence>
<comment type="caution">
    <text evidence="1">The sequence shown here is derived from an EMBL/GenBank/DDBJ whole genome shotgun (WGS) entry which is preliminary data.</text>
</comment>
<accession>A0ABR1HIY2</accession>